<sequence>MSSQRGNSSRSRPQKHQNKAAFKNNLYDTSTKTKVINSIQVGDVCKRCKDIIEWKIKYKKYKPLSQPKKCVKCGNKSVKRAYNIMCLDCAHKLGVCAKCGQSKEIIQSPPSEQDQIKLDEEMKELLKSLPERKRRTFIRFMNKSSENPVKEDAEKQRKDLVDKLKTLKVNEEDDFDDFSDDDDTNLTSDSEENE</sequence>
<feature type="region of interest" description="Disordered" evidence="1">
    <location>
        <begin position="172"/>
        <end position="194"/>
    </location>
</feature>
<name>A0A6J2XJK2_SITOR</name>
<dbReference type="OrthoDB" id="250548at2759"/>
<gene>
    <name evidence="3 4 5" type="primary">LOC115878681</name>
</gene>
<feature type="region of interest" description="Disordered" evidence="1">
    <location>
        <begin position="1"/>
        <end position="23"/>
    </location>
</feature>
<feature type="compositionally biased region" description="Polar residues" evidence="1">
    <location>
        <begin position="1"/>
        <end position="11"/>
    </location>
</feature>
<dbReference type="AlphaFoldDB" id="A0A6J2XJK2"/>
<dbReference type="GeneID" id="115878681"/>
<evidence type="ECO:0000313" key="3">
    <source>
        <dbReference type="RefSeq" id="XP_030751104.1"/>
    </source>
</evidence>
<dbReference type="RefSeq" id="XP_030751105.1">
    <property type="nucleotide sequence ID" value="XM_030895245.1"/>
</dbReference>
<proteinExistence type="predicted"/>
<dbReference type="PANTHER" id="PTHR22876:SF5">
    <property type="entry name" value="CHROMOSOME 9 OPEN READING FRAME 85"/>
    <property type="match status" value="1"/>
</dbReference>
<dbReference type="InterPro" id="IPR019351">
    <property type="entry name" value="DUF2039"/>
</dbReference>
<dbReference type="RefSeq" id="XP_030751104.1">
    <property type="nucleotide sequence ID" value="XM_030895244.1"/>
</dbReference>
<dbReference type="KEGG" id="soy:115878681"/>
<protein>
    <submittedName>
        <fullName evidence="3 4">Uncharacterized protein C9orf85 homolog</fullName>
    </submittedName>
</protein>
<evidence type="ECO:0000313" key="2">
    <source>
        <dbReference type="Proteomes" id="UP000504635"/>
    </source>
</evidence>
<dbReference type="Proteomes" id="UP000504635">
    <property type="component" value="Unplaced"/>
</dbReference>
<dbReference type="PANTHER" id="PTHR22876">
    <property type="entry name" value="ZGC:101016"/>
    <property type="match status" value="1"/>
</dbReference>
<evidence type="ECO:0000313" key="4">
    <source>
        <dbReference type="RefSeq" id="XP_030751105.1"/>
    </source>
</evidence>
<keyword evidence="2" id="KW-1185">Reference proteome</keyword>
<organism evidence="2 4">
    <name type="scientific">Sitophilus oryzae</name>
    <name type="common">Rice weevil</name>
    <name type="synonym">Curculio oryzae</name>
    <dbReference type="NCBI Taxonomy" id="7048"/>
    <lineage>
        <taxon>Eukaryota</taxon>
        <taxon>Metazoa</taxon>
        <taxon>Ecdysozoa</taxon>
        <taxon>Arthropoda</taxon>
        <taxon>Hexapoda</taxon>
        <taxon>Insecta</taxon>
        <taxon>Pterygota</taxon>
        <taxon>Neoptera</taxon>
        <taxon>Endopterygota</taxon>
        <taxon>Coleoptera</taxon>
        <taxon>Polyphaga</taxon>
        <taxon>Cucujiformia</taxon>
        <taxon>Curculionidae</taxon>
        <taxon>Dryophthorinae</taxon>
        <taxon>Sitophilus</taxon>
    </lineage>
</organism>
<accession>A0A6J2XJK2</accession>
<reference evidence="3 4" key="1">
    <citation type="submission" date="2025-04" db="UniProtKB">
        <authorList>
            <consortium name="RefSeq"/>
        </authorList>
    </citation>
    <scope>IDENTIFICATION</scope>
    <source>
        <tissue evidence="3 4">Gonads</tissue>
    </source>
</reference>
<evidence type="ECO:0000313" key="5">
    <source>
        <dbReference type="RefSeq" id="XP_030751106.1"/>
    </source>
</evidence>
<evidence type="ECO:0000256" key="1">
    <source>
        <dbReference type="SAM" id="MobiDB-lite"/>
    </source>
</evidence>
<dbReference type="Pfam" id="PF10217">
    <property type="entry name" value="DUF2039"/>
    <property type="match status" value="1"/>
</dbReference>
<dbReference type="RefSeq" id="XP_030751106.1">
    <property type="nucleotide sequence ID" value="XM_030895246.1"/>
</dbReference>